<dbReference type="GO" id="GO:0006400">
    <property type="term" value="P:tRNA modification"/>
    <property type="evidence" value="ECO:0007669"/>
    <property type="project" value="UniProtKB-UniRule"/>
</dbReference>
<evidence type="ECO:0000256" key="4">
    <source>
        <dbReference type="ARBA" id="ARBA00022694"/>
    </source>
</evidence>
<dbReference type="HAMAP" id="MF_01161">
    <property type="entry name" value="tRNA_Ile_lys_synt"/>
    <property type="match status" value="1"/>
</dbReference>
<keyword evidence="4 8" id="KW-0819">tRNA processing</keyword>
<dbReference type="PANTHER" id="PTHR43033">
    <property type="entry name" value="TRNA(ILE)-LYSIDINE SYNTHASE-RELATED"/>
    <property type="match status" value="1"/>
</dbReference>
<accession>D2C677</accession>
<feature type="binding site" evidence="8">
    <location>
        <begin position="30"/>
        <end position="35"/>
    </location>
    <ligand>
        <name>ATP</name>
        <dbReference type="ChEBI" id="CHEBI:30616"/>
    </ligand>
</feature>
<protein>
    <recommendedName>
        <fullName evidence="8">tRNA(Ile)-lysidine synthase</fullName>
        <ecNumber evidence="8">6.3.4.19</ecNumber>
    </recommendedName>
    <alternativeName>
        <fullName evidence="8">tRNA(Ile)-2-lysyl-cytidine synthase</fullName>
    </alternativeName>
    <alternativeName>
        <fullName evidence="8">tRNA(Ile)-lysidine synthetase</fullName>
    </alternativeName>
</protein>
<keyword evidence="5 8" id="KW-0547">Nucleotide-binding</keyword>
<reference evidence="10 11" key="1">
    <citation type="submission" date="2009-12" db="EMBL/GenBank/DDBJ databases">
        <title>Complete sequence of Thermotoga petrophila RKU-1.</title>
        <authorList>
            <consortium name="US DOE Joint Genome Institute"/>
            <person name="Lucas S."/>
            <person name="Copeland A."/>
            <person name="Lapidus A."/>
            <person name="Glavina del Rio T."/>
            <person name="Dalin E."/>
            <person name="Tice H."/>
            <person name="Bruce D."/>
            <person name="Goodwin L."/>
            <person name="Pitluck S."/>
            <person name="Munk A.C."/>
            <person name="Brettin T."/>
            <person name="Detter J.C."/>
            <person name="Han C."/>
            <person name="Tapia R."/>
            <person name="Larimer F."/>
            <person name="Land M."/>
            <person name="Hauser L."/>
            <person name="Kyrpides N."/>
            <person name="Mikhailova N."/>
            <person name="Nelson K.E."/>
            <person name="Gogarten J.P."/>
            <person name="Noll K.M."/>
        </authorList>
    </citation>
    <scope>NUCLEOTIDE SEQUENCE [LARGE SCALE GENOMIC DNA]</scope>
    <source>
        <strain evidence="11">ATCC BAA-489 / DSM 13996 / JCM 10882 / RKU-10</strain>
    </source>
</reference>
<evidence type="ECO:0000313" key="11">
    <source>
        <dbReference type="Proteomes" id="UP000000940"/>
    </source>
</evidence>
<dbReference type="SMART" id="SM00977">
    <property type="entry name" value="TilS_C"/>
    <property type="match status" value="1"/>
</dbReference>
<dbReference type="GO" id="GO:0005737">
    <property type="term" value="C:cytoplasm"/>
    <property type="evidence" value="ECO:0007669"/>
    <property type="project" value="UniProtKB-SubCell"/>
</dbReference>
<keyword evidence="3 8" id="KW-0436">Ligase</keyword>
<dbReference type="CDD" id="cd01992">
    <property type="entry name" value="TilS_N"/>
    <property type="match status" value="1"/>
</dbReference>
<dbReference type="HOGENOM" id="CLU_018869_0_1_0"/>
<dbReference type="AlphaFoldDB" id="D2C677"/>
<evidence type="ECO:0000256" key="1">
    <source>
        <dbReference type="ARBA" id="ARBA00004496"/>
    </source>
</evidence>
<name>D2C677_THEP2</name>
<dbReference type="EC" id="6.3.4.19" evidence="8"/>
<organism evidence="10 11">
    <name type="scientific">Thermotoga petrophila (strain ATCC BAA-489 / DSM 13996 / JCM 10882 / RKU-10)</name>
    <name type="common">Thermotoga naphthophila</name>
    <dbReference type="NCBI Taxonomy" id="590168"/>
    <lineage>
        <taxon>Bacteria</taxon>
        <taxon>Thermotogati</taxon>
        <taxon>Thermotogota</taxon>
        <taxon>Thermotogae</taxon>
        <taxon>Thermotogales</taxon>
        <taxon>Thermotogaceae</taxon>
        <taxon>Thermotoga</taxon>
    </lineage>
</organism>
<comment type="subcellular location">
    <subcellularLocation>
        <location evidence="1 8">Cytoplasm</location>
    </subcellularLocation>
</comment>
<dbReference type="KEGG" id="tnp:Tnap_0361"/>
<dbReference type="InterPro" id="IPR011063">
    <property type="entry name" value="TilS/TtcA_N"/>
</dbReference>
<evidence type="ECO:0000256" key="8">
    <source>
        <dbReference type="HAMAP-Rule" id="MF_01161"/>
    </source>
</evidence>
<dbReference type="GO" id="GO:0005524">
    <property type="term" value="F:ATP binding"/>
    <property type="evidence" value="ECO:0007669"/>
    <property type="project" value="UniProtKB-UniRule"/>
</dbReference>
<dbReference type="Pfam" id="PF01171">
    <property type="entry name" value="ATP_bind_3"/>
    <property type="match status" value="1"/>
</dbReference>
<evidence type="ECO:0000256" key="2">
    <source>
        <dbReference type="ARBA" id="ARBA00022490"/>
    </source>
</evidence>
<comment type="similarity">
    <text evidence="8">Belongs to the tRNA(Ile)-lysidine synthase family.</text>
</comment>
<comment type="function">
    <text evidence="8">Ligates lysine onto the cytidine present at position 34 of the AUA codon-specific tRNA(Ile) that contains the anticodon CAU, in an ATP-dependent manner. Cytidine is converted to lysidine, thus changing the amino acid specificity of the tRNA from methionine to isoleucine.</text>
</comment>
<dbReference type="Gene3D" id="3.40.50.620">
    <property type="entry name" value="HUPs"/>
    <property type="match status" value="1"/>
</dbReference>
<feature type="domain" description="Lysidine-tRNA(Ile) synthetase C-terminal" evidence="9">
    <location>
        <begin position="347"/>
        <end position="408"/>
    </location>
</feature>
<evidence type="ECO:0000313" key="10">
    <source>
        <dbReference type="EMBL" id="ADA66463.1"/>
    </source>
</evidence>
<dbReference type="InterPro" id="IPR012795">
    <property type="entry name" value="tRNA_Ile_lys_synt_N"/>
</dbReference>
<dbReference type="InterPro" id="IPR012796">
    <property type="entry name" value="Lysidine-tRNA-synth_C"/>
</dbReference>
<keyword evidence="6 8" id="KW-0067">ATP-binding</keyword>
<dbReference type="NCBIfam" id="TIGR02432">
    <property type="entry name" value="lysidine_TilS_N"/>
    <property type="match status" value="1"/>
</dbReference>
<dbReference type="InterPro" id="IPR014729">
    <property type="entry name" value="Rossmann-like_a/b/a_fold"/>
</dbReference>
<dbReference type="EMBL" id="CP001839">
    <property type="protein sequence ID" value="ADA66463.1"/>
    <property type="molecule type" value="Genomic_DNA"/>
</dbReference>
<dbReference type="NCBIfam" id="TIGR02433">
    <property type="entry name" value="lysidine_TilS_C"/>
    <property type="match status" value="1"/>
</dbReference>
<dbReference type="SUPFAM" id="SSF52402">
    <property type="entry name" value="Adenine nucleotide alpha hydrolases-like"/>
    <property type="match status" value="1"/>
</dbReference>
<dbReference type="GO" id="GO:0032267">
    <property type="term" value="F:tRNA(Ile)-lysidine synthase activity"/>
    <property type="evidence" value="ECO:0007669"/>
    <property type="project" value="UniProtKB-EC"/>
</dbReference>
<dbReference type="PANTHER" id="PTHR43033:SF1">
    <property type="entry name" value="TRNA(ILE)-LYSIDINE SYNTHASE-RELATED"/>
    <property type="match status" value="1"/>
</dbReference>
<keyword evidence="11" id="KW-1185">Reference proteome</keyword>
<keyword evidence="2 8" id="KW-0963">Cytoplasm</keyword>
<dbReference type="Proteomes" id="UP000000940">
    <property type="component" value="Chromosome"/>
</dbReference>
<gene>
    <name evidence="8" type="primary">tilS</name>
    <name evidence="10" type="ordered locus">Tnap_0361</name>
</gene>
<dbReference type="SUPFAM" id="SSF56037">
    <property type="entry name" value="PheT/TilS domain"/>
    <property type="match status" value="1"/>
</dbReference>
<evidence type="ECO:0000256" key="5">
    <source>
        <dbReference type="ARBA" id="ARBA00022741"/>
    </source>
</evidence>
<dbReference type="InterPro" id="IPR012094">
    <property type="entry name" value="tRNA_Ile_lys_synt"/>
</dbReference>
<comment type="catalytic activity">
    <reaction evidence="7 8">
        <text>cytidine(34) in tRNA(Ile2) + L-lysine + ATP = lysidine(34) in tRNA(Ile2) + AMP + diphosphate + H(+)</text>
        <dbReference type="Rhea" id="RHEA:43744"/>
        <dbReference type="Rhea" id="RHEA-COMP:10625"/>
        <dbReference type="Rhea" id="RHEA-COMP:10670"/>
        <dbReference type="ChEBI" id="CHEBI:15378"/>
        <dbReference type="ChEBI" id="CHEBI:30616"/>
        <dbReference type="ChEBI" id="CHEBI:32551"/>
        <dbReference type="ChEBI" id="CHEBI:33019"/>
        <dbReference type="ChEBI" id="CHEBI:82748"/>
        <dbReference type="ChEBI" id="CHEBI:83665"/>
        <dbReference type="ChEBI" id="CHEBI:456215"/>
        <dbReference type="EC" id="6.3.4.19"/>
    </reaction>
</comment>
<evidence type="ECO:0000256" key="3">
    <source>
        <dbReference type="ARBA" id="ARBA00022598"/>
    </source>
</evidence>
<evidence type="ECO:0000259" key="9">
    <source>
        <dbReference type="SMART" id="SM00977"/>
    </source>
</evidence>
<evidence type="ECO:0000256" key="7">
    <source>
        <dbReference type="ARBA" id="ARBA00048539"/>
    </source>
</evidence>
<sequence length="431" mass="50839">MSDEFEERFLSFLKEEKLLEEGEHVLVAVSGGIDSMTLLYVLKKFSPLLKIKITAAHLDHRIRESSRRDREFVERICRQWNVPVETSEVDVPSLWKDSGKTLEEIARELRYDFLRRTAKKVGATKIALAHHKNDLLETVVHRLIRGTGPLGLACISPKREEFIRPFLVFKRSEIEEYAREKGVPYVVDETNYDVKYTRNFIRHRIVPLMKELNPTVEDAVYRLVSVTLLLRNFVERTVQDFVERNVYFYKDYAVFAEPEDPFFFLEVTRWVLKEMCGRVPEYEKLIGALKSKRVELWSGVFVERSFGYVAVGKTVFREKYRVEVKGDMLEMEGFKIRVVNNRNDMKFWVRNRKEGDRIIVNGRERKLKDVFIEKKVPTFYRDRVPLLVDEEDRVLWVPGIARSNFLPEDVVVELLEYPVGYVKGGTYFEQI</sequence>
<dbReference type="Pfam" id="PF11734">
    <property type="entry name" value="TilS_C"/>
    <property type="match status" value="1"/>
</dbReference>
<proteinExistence type="inferred from homology"/>
<evidence type="ECO:0000256" key="6">
    <source>
        <dbReference type="ARBA" id="ARBA00022840"/>
    </source>
</evidence>
<comment type="domain">
    <text evidence="8">The N-terminal region contains the highly conserved SGGXDS motif, predicted to be a P-loop motif involved in ATP binding.</text>
</comment>